<dbReference type="SUPFAM" id="SSF54534">
    <property type="entry name" value="FKBP-like"/>
    <property type="match status" value="1"/>
</dbReference>
<dbReference type="GO" id="GO:0003755">
    <property type="term" value="F:peptidyl-prolyl cis-trans isomerase activity"/>
    <property type="evidence" value="ECO:0007669"/>
    <property type="project" value="UniProtKB-EC"/>
</dbReference>
<dbReference type="Gene3D" id="3.10.50.40">
    <property type="match status" value="1"/>
</dbReference>
<dbReference type="InterPro" id="IPR051989">
    <property type="entry name" value="FKBP-like_isomerase"/>
</dbReference>
<dbReference type="AlphaFoldDB" id="K1TAM2"/>
<proteinExistence type="predicted"/>
<gene>
    <name evidence="3" type="ORF">OBE_05808</name>
</gene>
<comment type="caution">
    <text evidence="3">The sequence shown here is derived from an EMBL/GenBank/DDBJ whole genome shotgun (WGS) entry which is preliminary data.</text>
</comment>
<reference evidence="3" key="1">
    <citation type="journal article" date="2013" name="Environ. Microbiol.">
        <title>Microbiota from the distal guts of lean and obese adolescents exhibit partial functional redundancy besides clear differences in community structure.</title>
        <authorList>
            <person name="Ferrer M."/>
            <person name="Ruiz A."/>
            <person name="Lanza F."/>
            <person name="Haange S.B."/>
            <person name="Oberbach A."/>
            <person name="Till H."/>
            <person name="Bargiela R."/>
            <person name="Campoy C."/>
            <person name="Segura M.T."/>
            <person name="Richter M."/>
            <person name="von Bergen M."/>
            <person name="Seifert J."/>
            <person name="Suarez A."/>
        </authorList>
    </citation>
    <scope>NUCLEOTIDE SEQUENCE</scope>
</reference>
<dbReference type="PROSITE" id="PS50059">
    <property type="entry name" value="FKBP_PPIASE"/>
    <property type="match status" value="1"/>
</dbReference>
<dbReference type="Pfam" id="PF00254">
    <property type="entry name" value="FKBP_C"/>
    <property type="match status" value="1"/>
</dbReference>
<name>K1TAM2_9ZZZZ</name>
<evidence type="ECO:0000256" key="1">
    <source>
        <dbReference type="ARBA" id="ARBA00022737"/>
    </source>
</evidence>
<sequence length="89" mass="9769">DRDTVAIRFVAKTVDGKVVESSYERGDTTRTAVGDLMPGLRQSVRLVGEGGRMNVWIPSRLAYGAEGDKKLGVVPNATLFYEIELVDVR</sequence>
<dbReference type="PANTHER" id="PTHR46046:SF5">
    <property type="entry name" value="PEPTIDYLPROLYL ISOMERASE"/>
    <property type="match status" value="1"/>
</dbReference>
<dbReference type="EMBL" id="AJWZ01003995">
    <property type="protein sequence ID" value="EKC66693.1"/>
    <property type="molecule type" value="Genomic_DNA"/>
</dbReference>
<dbReference type="EC" id="5.2.1.8" evidence="3"/>
<keyword evidence="1" id="KW-0677">Repeat</keyword>
<dbReference type="InterPro" id="IPR001179">
    <property type="entry name" value="PPIase_FKBP_dom"/>
</dbReference>
<protein>
    <submittedName>
        <fullName evidence="3">Protein containing Peptidyl-prolyl cis-trans isomerase, FKBP-type domain protein</fullName>
        <ecNumber evidence="3">5.2.1.8</ecNumber>
    </submittedName>
</protein>
<evidence type="ECO:0000313" key="3">
    <source>
        <dbReference type="EMBL" id="EKC66693.1"/>
    </source>
</evidence>
<dbReference type="GO" id="GO:0005783">
    <property type="term" value="C:endoplasmic reticulum"/>
    <property type="evidence" value="ECO:0007669"/>
    <property type="project" value="TreeGrafter"/>
</dbReference>
<accession>K1TAM2</accession>
<feature type="domain" description="PPIase FKBP-type" evidence="2">
    <location>
        <begin position="2"/>
        <end position="89"/>
    </location>
</feature>
<keyword evidence="3" id="KW-0413">Isomerase</keyword>
<organism evidence="3">
    <name type="scientific">human gut metagenome</name>
    <dbReference type="NCBI Taxonomy" id="408170"/>
    <lineage>
        <taxon>unclassified sequences</taxon>
        <taxon>metagenomes</taxon>
        <taxon>organismal metagenomes</taxon>
    </lineage>
</organism>
<evidence type="ECO:0000259" key="2">
    <source>
        <dbReference type="PROSITE" id="PS50059"/>
    </source>
</evidence>
<feature type="non-terminal residue" evidence="3">
    <location>
        <position position="1"/>
    </location>
</feature>
<dbReference type="InterPro" id="IPR046357">
    <property type="entry name" value="PPIase_dom_sf"/>
</dbReference>
<dbReference type="PANTHER" id="PTHR46046">
    <property type="entry name" value="PEPTIDYLPROLYL ISOMERASE"/>
    <property type="match status" value="1"/>
</dbReference>